<dbReference type="EMBL" id="CP126099">
    <property type="protein sequence ID" value="WHY31661.1"/>
    <property type="molecule type" value="Genomic_DNA"/>
</dbReference>
<protein>
    <submittedName>
        <fullName evidence="1">Uncharacterized protein</fullName>
    </submittedName>
</protein>
<dbReference type="RefSeq" id="WP_283886090.1">
    <property type="nucleotide sequence ID" value="NZ_CP126099.1"/>
</dbReference>
<accession>A0AA95RZX8</accession>
<proteinExistence type="predicted"/>
<sequence>MPYLEDHGIGATGSKGIELIPKGYSTPKLVGKGQYFRFGVGQTVAYLRRGENLCDSIDIATGTKIATTTTVNFPYILCDENDDLIYNCAYTNGTRFAAYDKNFAKVWECTELANFNGSALLTKDYIFANYDKGVVKIDRRTGAVIAKKDIVDRLNVDKGVWGCNENQNQIVFMNSIGISIILNASDLSVIKQFDTSSLFVTGSEYMYGVGILNGIVHVFQRGLSGTNIRHSGFDITQNSFEFSDRLFHYFMPGYTKADETLNQTVQTYNKSIVVTATTMLHLIQYKNSAMKVTSLTDSKNYYLQANKRLYLNFDGMDKLTHYGKIIQ</sequence>
<dbReference type="Proteomes" id="UP001178303">
    <property type="component" value="Chromosome"/>
</dbReference>
<organism evidence="1 2">
    <name type="scientific">Bacillus wiedmannii</name>
    <dbReference type="NCBI Taxonomy" id="1890302"/>
    <lineage>
        <taxon>Bacteria</taxon>
        <taxon>Bacillati</taxon>
        <taxon>Bacillota</taxon>
        <taxon>Bacilli</taxon>
        <taxon>Bacillales</taxon>
        <taxon>Bacillaceae</taxon>
        <taxon>Bacillus</taxon>
        <taxon>Bacillus cereus group</taxon>
    </lineage>
</organism>
<dbReference type="InterPro" id="IPR015943">
    <property type="entry name" value="WD40/YVTN_repeat-like_dom_sf"/>
</dbReference>
<dbReference type="Gene3D" id="2.130.10.10">
    <property type="entry name" value="YVTN repeat-like/Quinoprotein amine dehydrogenase"/>
    <property type="match status" value="1"/>
</dbReference>
<evidence type="ECO:0000313" key="1">
    <source>
        <dbReference type="EMBL" id="WHY31661.1"/>
    </source>
</evidence>
<reference evidence="1" key="1">
    <citation type="submission" date="2023-05" db="EMBL/GenBank/DDBJ databases">
        <title>Comparative genomics of Bacillaceae isolates and their secondary metabolite potential.</title>
        <authorList>
            <person name="Song L."/>
            <person name="Nielsen L.J."/>
            <person name="Mohite O."/>
            <person name="Xu X."/>
            <person name="Weber T."/>
            <person name="Kovacs A.T."/>
        </authorList>
    </citation>
    <scope>NUCLEOTIDE SEQUENCE</scope>
    <source>
        <strain evidence="1">LN15</strain>
    </source>
</reference>
<evidence type="ECO:0000313" key="2">
    <source>
        <dbReference type="Proteomes" id="UP001178303"/>
    </source>
</evidence>
<name>A0AA95RZX8_9BACI</name>
<gene>
    <name evidence="1" type="ORF">QNH45_13115</name>
</gene>
<dbReference type="AlphaFoldDB" id="A0AA95RZX8"/>